<reference evidence="1" key="1">
    <citation type="submission" date="2021-01" db="UniProtKB">
        <authorList>
            <consortium name="EnsemblMetazoa"/>
        </authorList>
    </citation>
    <scope>IDENTIFICATION</scope>
</reference>
<keyword evidence="2" id="KW-1185">Reference proteome</keyword>
<dbReference type="AlphaFoldDB" id="A0A7M5X3C2"/>
<protein>
    <submittedName>
        <fullName evidence="1">Uncharacterized protein</fullName>
    </submittedName>
</protein>
<proteinExistence type="predicted"/>
<evidence type="ECO:0000313" key="1">
    <source>
        <dbReference type="EnsemblMetazoa" id="CLYHEMP017082.1"/>
    </source>
</evidence>
<accession>A0A7M5X3C2</accession>
<evidence type="ECO:0000313" key="2">
    <source>
        <dbReference type="Proteomes" id="UP000594262"/>
    </source>
</evidence>
<dbReference type="EnsemblMetazoa" id="CLYHEMT017082.1">
    <property type="protein sequence ID" value="CLYHEMP017082.1"/>
    <property type="gene ID" value="CLYHEMG017082"/>
</dbReference>
<dbReference type="Proteomes" id="UP000594262">
    <property type="component" value="Unplaced"/>
</dbReference>
<dbReference type="RefSeq" id="XP_066917782.1">
    <property type="nucleotide sequence ID" value="XM_067061681.1"/>
</dbReference>
<organism evidence="1 2">
    <name type="scientific">Clytia hemisphaerica</name>
    <dbReference type="NCBI Taxonomy" id="252671"/>
    <lineage>
        <taxon>Eukaryota</taxon>
        <taxon>Metazoa</taxon>
        <taxon>Cnidaria</taxon>
        <taxon>Hydrozoa</taxon>
        <taxon>Hydroidolina</taxon>
        <taxon>Leptothecata</taxon>
        <taxon>Obeliida</taxon>
        <taxon>Clytiidae</taxon>
        <taxon>Clytia</taxon>
    </lineage>
</organism>
<sequence length="128" mass="13662">MATSGRIFRSVIGSTNLVRSLRGSTKLQTSTNLVKLIKGSQTISSSIKKRALSQLTPCLALQASRQLAVGQLSTSILDNCLVGKHTALTIAVNEAEVTSVEETDEDDEATLYILSEMFSMLTIITGDG</sequence>
<name>A0A7M5X3C2_9CNID</name>
<dbReference type="GeneID" id="136805121"/>